<evidence type="ECO:0000256" key="1">
    <source>
        <dbReference type="ARBA" id="ARBA00023224"/>
    </source>
</evidence>
<keyword evidence="1 2" id="KW-0807">Transducer</keyword>
<dbReference type="RefSeq" id="WP_233566524.1">
    <property type="nucleotide sequence ID" value="NZ_RFAR01000142.1"/>
</dbReference>
<evidence type="ECO:0000256" key="2">
    <source>
        <dbReference type="PROSITE-ProRule" id="PRU00284"/>
    </source>
</evidence>
<sequence>VVADEVRKLAERTASATVEIAQMINSVMSQTEVAIGHTSKTNERVATGVALSREAADKVGKIKASTHDIAGRMSEITSSTKEQSTATTVMAQSAERINAKALESDENVQRILSIIQDLSRRGGDLRALVSQFKL</sequence>
<dbReference type="Pfam" id="PF00015">
    <property type="entry name" value="MCPsignal"/>
    <property type="match status" value="1"/>
</dbReference>
<comment type="caution">
    <text evidence="4">The sequence shown here is derived from an EMBL/GenBank/DDBJ whole genome shotgun (WGS) entry which is preliminary data.</text>
</comment>
<evidence type="ECO:0000313" key="4">
    <source>
        <dbReference type="EMBL" id="RMC90742.1"/>
    </source>
</evidence>
<organism evidence="4 5">
    <name type="scientific">Aquitalea palustris</name>
    <dbReference type="NCBI Taxonomy" id="2480983"/>
    <lineage>
        <taxon>Bacteria</taxon>
        <taxon>Pseudomonadati</taxon>
        <taxon>Pseudomonadota</taxon>
        <taxon>Betaproteobacteria</taxon>
        <taxon>Neisseriales</taxon>
        <taxon>Chromobacteriaceae</taxon>
        <taxon>Aquitalea</taxon>
    </lineage>
</organism>
<keyword evidence="5" id="KW-1185">Reference proteome</keyword>
<gene>
    <name evidence="4" type="ORF">EAY64_20005</name>
</gene>
<dbReference type="Proteomes" id="UP000274139">
    <property type="component" value="Unassembled WGS sequence"/>
</dbReference>
<feature type="non-terminal residue" evidence="4">
    <location>
        <position position="1"/>
    </location>
</feature>
<dbReference type="PANTHER" id="PTHR32089">
    <property type="entry name" value="METHYL-ACCEPTING CHEMOTAXIS PROTEIN MCPB"/>
    <property type="match status" value="1"/>
</dbReference>
<dbReference type="InterPro" id="IPR004089">
    <property type="entry name" value="MCPsignal_dom"/>
</dbReference>
<dbReference type="Gene3D" id="1.10.287.950">
    <property type="entry name" value="Methyl-accepting chemotaxis protein"/>
    <property type="match status" value="1"/>
</dbReference>
<dbReference type="EMBL" id="RFAR01000142">
    <property type="protein sequence ID" value="RMC90742.1"/>
    <property type="molecule type" value="Genomic_DNA"/>
</dbReference>
<dbReference type="GO" id="GO:0007165">
    <property type="term" value="P:signal transduction"/>
    <property type="evidence" value="ECO:0007669"/>
    <property type="project" value="UniProtKB-KW"/>
</dbReference>
<evidence type="ECO:0000259" key="3">
    <source>
        <dbReference type="PROSITE" id="PS50111"/>
    </source>
</evidence>
<dbReference type="AlphaFoldDB" id="A0A454JCW8"/>
<feature type="domain" description="Methyl-accepting transducer" evidence="3">
    <location>
        <begin position="1"/>
        <end position="98"/>
    </location>
</feature>
<dbReference type="PROSITE" id="PS50111">
    <property type="entry name" value="CHEMOTAXIS_TRANSDUC_2"/>
    <property type="match status" value="1"/>
</dbReference>
<evidence type="ECO:0000313" key="5">
    <source>
        <dbReference type="Proteomes" id="UP000274139"/>
    </source>
</evidence>
<dbReference type="GO" id="GO:0016020">
    <property type="term" value="C:membrane"/>
    <property type="evidence" value="ECO:0007669"/>
    <property type="project" value="InterPro"/>
</dbReference>
<name>A0A454JCW8_9NEIS</name>
<accession>A0A454JCW8</accession>
<dbReference type="PANTHER" id="PTHR32089:SF112">
    <property type="entry name" value="LYSOZYME-LIKE PROTEIN-RELATED"/>
    <property type="match status" value="1"/>
</dbReference>
<dbReference type="SUPFAM" id="SSF58104">
    <property type="entry name" value="Methyl-accepting chemotaxis protein (MCP) signaling domain"/>
    <property type="match status" value="1"/>
</dbReference>
<proteinExistence type="predicted"/>
<protein>
    <submittedName>
        <fullName evidence="4">Methyl-accepting chemotaxis protein</fullName>
    </submittedName>
</protein>
<reference evidence="4 5" key="1">
    <citation type="submission" date="2018-10" db="EMBL/GenBank/DDBJ databases">
        <title>Draft genome sequence of Aquitalea MWU14-2217 isolated from a wild cranberry bog in Provincetown, Massachusetts.</title>
        <authorList>
            <person name="Ebadzadsahrai G."/>
            <person name="Soby S."/>
        </authorList>
    </citation>
    <scope>NUCLEOTIDE SEQUENCE [LARGE SCALE GENOMIC DNA]</scope>
    <source>
        <strain evidence="4 5">MWU14-2217</strain>
    </source>
</reference>